<reference evidence="2" key="2">
    <citation type="submission" date="2019-02" db="EMBL/GenBank/DDBJ databases">
        <title>Granulicella sibirica sp. nov., a psychrotolerant acidobacterium isolated from an organic soil layer in forested tundra, West Siberia.</title>
        <authorList>
            <person name="Oshkin I.Y."/>
            <person name="Kulichevskaya I.S."/>
            <person name="Rijpstra W.I.C."/>
            <person name="Sinninghe Damste J.S."/>
            <person name="Rakitin A.L."/>
            <person name="Ravin N.V."/>
            <person name="Dedysh S.N."/>
        </authorList>
    </citation>
    <scope>NUCLEOTIDE SEQUENCE [LARGE SCALE GENOMIC DNA]</scope>
    <source>
        <strain evidence="2">AF10</strain>
    </source>
</reference>
<dbReference type="Pfam" id="PF13668">
    <property type="entry name" value="Ferritin_2"/>
    <property type="match status" value="1"/>
</dbReference>
<dbReference type="Proteomes" id="UP000289437">
    <property type="component" value="Unassembled WGS sequence"/>
</dbReference>
<reference evidence="1 2" key="1">
    <citation type="submission" date="2018-11" db="EMBL/GenBank/DDBJ databases">
        <authorList>
            <person name="Mardanov A.V."/>
            <person name="Ravin N.V."/>
            <person name="Dedysh S.N."/>
        </authorList>
    </citation>
    <scope>NUCLEOTIDE SEQUENCE [LARGE SCALE GENOMIC DNA]</scope>
    <source>
        <strain evidence="1 2">AF10</strain>
    </source>
</reference>
<name>A0A4Q0SZM2_9BACT</name>
<dbReference type="PANTHER" id="PTHR31694">
    <property type="entry name" value="DESICCATION-LIKE PROTEIN"/>
    <property type="match status" value="1"/>
</dbReference>
<dbReference type="InterPro" id="IPR006311">
    <property type="entry name" value="TAT_signal"/>
</dbReference>
<dbReference type="AlphaFoldDB" id="A0A4Q0SZM2"/>
<keyword evidence="2" id="KW-1185">Reference proteome</keyword>
<dbReference type="EMBL" id="RDSM01000002">
    <property type="protein sequence ID" value="RXH55490.1"/>
    <property type="molecule type" value="Genomic_DNA"/>
</dbReference>
<proteinExistence type="predicted"/>
<protein>
    <submittedName>
        <fullName evidence="1">Dessication-associated protein</fullName>
    </submittedName>
</protein>
<dbReference type="PANTHER" id="PTHR31694:SF26">
    <property type="entry name" value="OS05G0151100 PROTEIN"/>
    <property type="match status" value="1"/>
</dbReference>
<sequence>MANTETKQLDAIISSRRQLLAIGGVALAGLAFAPKAQAAAAVTDNDILNFALNLEYLEAQFYNLAANGVTIDNLPSPIPVAVNGGTAGTVTLKPSFAAVPFSSTLIKNYALETAVEEGKHVLFLQSALGKNAVSMPNIDLYNSFNGLATLAGLGSAFDPFASDANFLIGAYIFEDVGVSAYGGAAALISDKTVVLPAAAGILAVEAYHAGLVRTSINELDAGAGVLTGYTQAISTARATLANGSGGTVDDIGVTTAMVALNGSSATYPALTIADASTDHSLAFTRSTTQVLAIVTAGGVTTGGTTKYTGAFFPAGLNGTIS</sequence>
<gene>
    <name evidence="1" type="ORF">GRAN_2347</name>
</gene>
<comment type="caution">
    <text evidence="1">The sequence shown here is derived from an EMBL/GenBank/DDBJ whole genome shotgun (WGS) entry which is preliminary data.</text>
</comment>
<accession>A0A4Q0SZM2</accession>
<organism evidence="1 2">
    <name type="scientific">Granulicella sibirica</name>
    <dbReference type="NCBI Taxonomy" id="2479048"/>
    <lineage>
        <taxon>Bacteria</taxon>
        <taxon>Pseudomonadati</taxon>
        <taxon>Acidobacteriota</taxon>
        <taxon>Terriglobia</taxon>
        <taxon>Terriglobales</taxon>
        <taxon>Acidobacteriaceae</taxon>
        <taxon>Granulicella</taxon>
    </lineage>
</organism>
<evidence type="ECO:0000313" key="1">
    <source>
        <dbReference type="EMBL" id="RXH55490.1"/>
    </source>
</evidence>
<dbReference type="PROSITE" id="PS51318">
    <property type="entry name" value="TAT"/>
    <property type="match status" value="1"/>
</dbReference>
<evidence type="ECO:0000313" key="2">
    <source>
        <dbReference type="Proteomes" id="UP000289437"/>
    </source>
</evidence>
<dbReference type="OrthoDB" id="954262at2"/>
<dbReference type="InterPro" id="IPR052965">
    <property type="entry name" value="Pigment-catalase-like"/>
</dbReference>
<dbReference type="RefSeq" id="WP_128913138.1">
    <property type="nucleotide sequence ID" value="NZ_RDSM01000002.1"/>
</dbReference>